<evidence type="ECO:0000256" key="6">
    <source>
        <dbReference type="SAM" id="Phobius"/>
    </source>
</evidence>
<keyword evidence="8" id="KW-1185">Reference proteome</keyword>
<dbReference type="PANTHER" id="PTHR23502">
    <property type="entry name" value="MAJOR FACILITATOR SUPERFAMILY"/>
    <property type="match status" value="1"/>
</dbReference>
<sequence length="177" mass="19952">MGEYGFTRGVAELPYLSMLVDIFIGSFVCTLFEKRFNKAMAKNNGKPIPEERLSPMIFGSIFFAIGLFLLAWSGSYPEHVHWIVPTIGSSFIGFGLITIFLPCMNYIIDCYLMFAASAMAANTFLRSMFGGAFPLFARQMFVNMKIQWVGILLGCVSVVLLPVPFLFYSYGRKIREK</sequence>
<feature type="transmembrane region" description="Helical" evidence="6">
    <location>
        <begin position="53"/>
        <end position="74"/>
    </location>
</feature>
<dbReference type="AlphaFoldDB" id="Q6BZB5"/>
<feature type="transmembrane region" description="Helical" evidence="6">
    <location>
        <begin position="80"/>
        <end position="103"/>
    </location>
</feature>
<dbReference type="HOGENOM" id="CLU_008455_5_2_1"/>
<dbReference type="VEuPathDB" id="FungiDB:DEHA2A02640g"/>
<organism evidence="7 8">
    <name type="scientific">Debaryomyces hansenii (strain ATCC 36239 / CBS 767 / BCRC 21394 / JCM 1990 / NBRC 0083 / IGC 2968)</name>
    <name type="common">Yeast</name>
    <name type="synonym">Torulaspora hansenii</name>
    <dbReference type="NCBI Taxonomy" id="284592"/>
    <lineage>
        <taxon>Eukaryota</taxon>
        <taxon>Fungi</taxon>
        <taxon>Dikarya</taxon>
        <taxon>Ascomycota</taxon>
        <taxon>Saccharomycotina</taxon>
        <taxon>Pichiomycetes</taxon>
        <taxon>Debaryomycetaceae</taxon>
        <taxon>Debaryomyces</taxon>
    </lineage>
</organism>
<protein>
    <submittedName>
        <fullName evidence="7">DEHA2A02640p</fullName>
    </submittedName>
</protein>
<keyword evidence="2" id="KW-0813">Transport</keyword>
<accession>Q6BZB5</accession>
<dbReference type="EMBL" id="CR382133">
    <property type="protein sequence ID" value="CAG84406.1"/>
    <property type="molecule type" value="Genomic_DNA"/>
</dbReference>
<dbReference type="OrthoDB" id="9986881at2759"/>
<evidence type="ECO:0000256" key="4">
    <source>
        <dbReference type="ARBA" id="ARBA00022989"/>
    </source>
</evidence>
<feature type="transmembrane region" description="Helical" evidence="6">
    <location>
        <begin position="13"/>
        <end position="32"/>
    </location>
</feature>
<comment type="subcellular location">
    <subcellularLocation>
        <location evidence="1">Membrane</location>
        <topology evidence="1">Multi-pass membrane protein</topology>
    </subcellularLocation>
</comment>
<evidence type="ECO:0000313" key="8">
    <source>
        <dbReference type="Proteomes" id="UP000000599"/>
    </source>
</evidence>
<dbReference type="eggNOG" id="KOG0255">
    <property type="taxonomic scope" value="Eukaryota"/>
</dbReference>
<evidence type="ECO:0000313" key="7">
    <source>
        <dbReference type="EMBL" id="CAG84406.1"/>
    </source>
</evidence>
<gene>
    <name evidence="7" type="ordered locus">DEHA2A02640g</name>
</gene>
<proteinExistence type="predicted"/>
<evidence type="ECO:0000256" key="2">
    <source>
        <dbReference type="ARBA" id="ARBA00022448"/>
    </source>
</evidence>
<dbReference type="Gene3D" id="1.20.1250.20">
    <property type="entry name" value="MFS general substrate transporter like domains"/>
    <property type="match status" value="1"/>
</dbReference>
<evidence type="ECO:0000256" key="5">
    <source>
        <dbReference type="ARBA" id="ARBA00023136"/>
    </source>
</evidence>
<dbReference type="PANTHER" id="PTHR23502:SF31">
    <property type="entry name" value="POLYAMINE TRANSPORTER 1"/>
    <property type="match status" value="1"/>
</dbReference>
<keyword evidence="3 6" id="KW-0812">Transmembrane</keyword>
<reference evidence="7 8" key="1">
    <citation type="journal article" date="2004" name="Nature">
        <title>Genome evolution in yeasts.</title>
        <authorList>
            <consortium name="Genolevures"/>
            <person name="Dujon B."/>
            <person name="Sherman D."/>
            <person name="Fischer G."/>
            <person name="Durrens P."/>
            <person name="Casaregola S."/>
            <person name="Lafontaine I."/>
            <person name="de Montigny J."/>
            <person name="Marck C."/>
            <person name="Neuveglise C."/>
            <person name="Talla E."/>
            <person name="Goffard N."/>
            <person name="Frangeul L."/>
            <person name="Aigle M."/>
            <person name="Anthouard V."/>
            <person name="Babour A."/>
            <person name="Barbe V."/>
            <person name="Barnay S."/>
            <person name="Blanchin S."/>
            <person name="Beckerich J.M."/>
            <person name="Beyne E."/>
            <person name="Bleykasten C."/>
            <person name="Boisrame A."/>
            <person name="Boyer J."/>
            <person name="Cattolico L."/>
            <person name="Confanioleri F."/>
            <person name="de Daruvar A."/>
            <person name="Despons L."/>
            <person name="Fabre E."/>
            <person name="Fairhead C."/>
            <person name="Ferry-Dumazet H."/>
            <person name="Groppi A."/>
            <person name="Hantraye F."/>
            <person name="Hennequin C."/>
            <person name="Jauniaux N."/>
            <person name="Joyet P."/>
            <person name="Kachouri R."/>
            <person name="Kerrest A."/>
            <person name="Koszul R."/>
            <person name="Lemaire M."/>
            <person name="Lesur I."/>
            <person name="Ma L."/>
            <person name="Muller H."/>
            <person name="Nicaud J.M."/>
            <person name="Nikolski M."/>
            <person name="Oztas S."/>
            <person name="Ozier-Kalogeropoulos O."/>
            <person name="Pellenz S."/>
            <person name="Potier S."/>
            <person name="Richard G.F."/>
            <person name="Straub M.L."/>
            <person name="Suleau A."/>
            <person name="Swennene D."/>
            <person name="Tekaia F."/>
            <person name="Wesolowski-Louvel M."/>
            <person name="Westhof E."/>
            <person name="Wirth B."/>
            <person name="Zeniou-Meyer M."/>
            <person name="Zivanovic I."/>
            <person name="Bolotin-Fukuhara M."/>
            <person name="Thierry A."/>
            <person name="Bouchier C."/>
            <person name="Caudron B."/>
            <person name="Scarpelli C."/>
            <person name="Gaillardin C."/>
            <person name="Weissenbach J."/>
            <person name="Wincker P."/>
            <person name="Souciet J.L."/>
        </authorList>
    </citation>
    <scope>NUCLEOTIDE SEQUENCE [LARGE SCALE GENOMIC DNA]</scope>
    <source>
        <strain evidence="8">ATCC 36239 / CBS 767 / BCRC 21394 / JCM 1990 / NBRC 0083 / IGC 2968</strain>
    </source>
</reference>
<dbReference type="GeneID" id="2899795"/>
<evidence type="ECO:0000256" key="1">
    <source>
        <dbReference type="ARBA" id="ARBA00004141"/>
    </source>
</evidence>
<keyword evidence="4 6" id="KW-1133">Transmembrane helix</keyword>
<dbReference type="InParanoid" id="Q6BZB5"/>
<dbReference type="RefSeq" id="XP_456454.1">
    <property type="nucleotide sequence ID" value="XM_456454.1"/>
</dbReference>
<evidence type="ECO:0000256" key="3">
    <source>
        <dbReference type="ARBA" id="ARBA00022692"/>
    </source>
</evidence>
<dbReference type="OMA" id="LMITISY"/>
<dbReference type="InterPro" id="IPR036259">
    <property type="entry name" value="MFS_trans_sf"/>
</dbReference>
<feature type="transmembrane region" description="Helical" evidence="6">
    <location>
        <begin position="110"/>
        <end position="136"/>
    </location>
</feature>
<dbReference type="KEGG" id="dha:DEHA2A02640g"/>
<feature type="transmembrane region" description="Helical" evidence="6">
    <location>
        <begin position="148"/>
        <end position="168"/>
    </location>
</feature>
<keyword evidence="5 6" id="KW-0472">Membrane</keyword>
<dbReference type="GO" id="GO:0022857">
    <property type="term" value="F:transmembrane transporter activity"/>
    <property type="evidence" value="ECO:0007669"/>
    <property type="project" value="TreeGrafter"/>
</dbReference>
<dbReference type="SUPFAM" id="SSF103473">
    <property type="entry name" value="MFS general substrate transporter"/>
    <property type="match status" value="1"/>
</dbReference>
<dbReference type="GO" id="GO:0005886">
    <property type="term" value="C:plasma membrane"/>
    <property type="evidence" value="ECO:0007669"/>
    <property type="project" value="TreeGrafter"/>
</dbReference>
<name>Q6BZB5_DEBHA</name>
<dbReference type="Proteomes" id="UP000000599">
    <property type="component" value="Chromosome A"/>
</dbReference>